<proteinExistence type="predicted"/>
<feature type="compositionally biased region" description="Basic and acidic residues" evidence="1">
    <location>
        <begin position="23"/>
        <end position="39"/>
    </location>
</feature>
<dbReference type="AlphaFoldDB" id="A0A1G9FSH8"/>
<feature type="region of interest" description="Disordered" evidence="1">
    <location>
        <begin position="232"/>
        <end position="255"/>
    </location>
</feature>
<dbReference type="EMBL" id="FNGF01000002">
    <property type="protein sequence ID" value="SDK91369.1"/>
    <property type="molecule type" value="Genomic_DNA"/>
</dbReference>
<dbReference type="Proteomes" id="UP000198662">
    <property type="component" value="Unassembled WGS sequence"/>
</dbReference>
<protein>
    <submittedName>
        <fullName evidence="2">YwqJ-like deaminase</fullName>
    </submittedName>
</protein>
<feature type="compositionally biased region" description="Polar residues" evidence="1">
    <location>
        <begin position="149"/>
        <end position="158"/>
    </location>
</feature>
<feature type="compositionally biased region" description="Low complexity" evidence="1">
    <location>
        <begin position="1"/>
        <end position="11"/>
    </location>
</feature>
<sequence length="255" mass="28426">MPPRSRSGSGSTPDGAAKILTKPLDDAEVWRTPKQKDRGGGSGGGGGKPPKPPKKDPNFQPKAPTRMDPSGDVEADRLRLRQAVRDKIDDVSDPTNPDGWSKKQRQPCVSAVWDRESGRIYYNHNNRKDPVDPDRLDPILRRRYEDYQNRNNPNSNWKNDLEENQDMHGEPGQHSESRATNKALKDARADGREPRLEDFMVENGRVTSDSRSDHKQPMPCCANCTQMIDGVDGSSGGWDTDAHGKKTKRSGWDGS</sequence>
<feature type="compositionally biased region" description="Basic and acidic residues" evidence="1">
    <location>
        <begin position="126"/>
        <end position="148"/>
    </location>
</feature>
<gene>
    <name evidence="2" type="ORF">SAMN05216298_2003</name>
</gene>
<organism evidence="2 3">
    <name type="scientific">Glycomyces sambucus</name>
    <dbReference type="NCBI Taxonomy" id="380244"/>
    <lineage>
        <taxon>Bacteria</taxon>
        <taxon>Bacillati</taxon>
        <taxon>Actinomycetota</taxon>
        <taxon>Actinomycetes</taxon>
        <taxon>Glycomycetales</taxon>
        <taxon>Glycomycetaceae</taxon>
        <taxon>Glycomyces</taxon>
    </lineage>
</organism>
<accession>A0A1G9FSH8</accession>
<dbReference type="RefSeq" id="WP_091046981.1">
    <property type="nucleotide sequence ID" value="NZ_FNGF01000002.1"/>
</dbReference>
<evidence type="ECO:0000313" key="2">
    <source>
        <dbReference type="EMBL" id="SDK91369.1"/>
    </source>
</evidence>
<feature type="compositionally biased region" description="Basic and acidic residues" evidence="1">
    <location>
        <begin position="159"/>
        <end position="198"/>
    </location>
</feature>
<dbReference type="OrthoDB" id="3917849at2"/>
<name>A0A1G9FSH8_9ACTN</name>
<feature type="compositionally biased region" description="Basic and acidic residues" evidence="1">
    <location>
        <begin position="74"/>
        <end position="90"/>
    </location>
</feature>
<dbReference type="STRING" id="380244.SAMN05216298_2003"/>
<evidence type="ECO:0000256" key="1">
    <source>
        <dbReference type="SAM" id="MobiDB-lite"/>
    </source>
</evidence>
<feature type="region of interest" description="Disordered" evidence="1">
    <location>
        <begin position="1"/>
        <end position="219"/>
    </location>
</feature>
<evidence type="ECO:0000313" key="3">
    <source>
        <dbReference type="Proteomes" id="UP000198662"/>
    </source>
</evidence>
<keyword evidence="3" id="KW-1185">Reference proteome</keyword>
<reference evidence="3" key="1">
    <citation type="submission" date="2016-10" db="EMBL/GenBank/DDBJ databases">
        <authorList>
            <person name="Varghese N."/>
            <person name="Submissions S."/>
        </authorList>
    </citation>
    <scope>NUCLEOTIDE SEQUENCE [LARGE SCALE GENOMIC DNA]</scope>
    <source>
        <strain evidence="3">CGMCC 4.3147</strain>
    </source>
</reference>